<name>A0AAD4JKW4_PERFH</name>
<organism evidence="7 8">
    <name type="scientific">Perilla frutescens var. hirtella</name>
    <name type="common">Perilla citriodora</name>
    <name type="synonym">Perilla setoyensis</name>
    <dbReference type="NCBI Taxonomy" id="608512"/>
    <lineage>
        <taxon>Eukaryota</taxon>
        <taxon>Viridiplantae</taxon>
        <taxon>Streptophyta</taxon>
        <taxon>Embryophyta</taxon>
        <taxon>Tracheophyta</taxon>
        <taxon>Spermatophyta</taxon>
        <taxon>Magnoliopsida</taxon>
        <taxon>eudicotyledons</taxon>
        <taxon>Gunneridae</taxon>
        <taxon>Pentapetalae</taxon>
        <taxon>asterids</taxon>
        <taxon>lamiids</taxon>
        <taxon>Lamiales</taxon>
        <taxon>Lamiaceae</taxon>
        <taxon>Nepetoideae</taxon>
        <taxon>Elsholtzieae</taxon>
        <taxon>Perilla</taxon>
    </lineage>
</organism>
<dbReference type="Proteomes" id="UP001190926">
    <property type="component" value="Unassembled WGS sequence"/>
</dbReference>
<keyword evidence="4 6" id="KW-1133">Transmembrane helix</keyword>
<comment type="caution">
    <text evidence="7">The sequence shown here is derived from an EMBL/GenBank/DDBJ whole genome shotgun (WGS) entry which is preliminary data.</text>
</comment>
<feature type="transmembrane region" description="Helical" evidence="6">
    <location>
        <begin position="6"/>
        <end position="23"/>
    </location>
</feature>
<evidence type="ECO:0000256" key="4">
    <source>
        <dbReference type="ARBA" id="ARBA00022989"/>
    </source>
</evidence>
<dbReference type="PANTHER" id="PTHR46285:SF3">
    <property type="entry name" value="PROTEINASE INHIBITOR I4, SERPIN (DUF716)"/>
    <property type="match status" value="1"/>
</dbReference>
<feature type="transmembrane region" description="Helical" evidence="6">
    <location>
        <begin position="185"/>
        <end position="207"/>
    </location>
</feature>
<reference evidence="7 8" key="1">
    <citation type="journal article" date="2021" name="Nat. Commun.">
        <title>Incipient diploidization of the medicinal plant Perilla within 10,000 years.</title>
        <authorList>
            <person name="Zhang Y."/>
            <person name="Shen Q."/>
            <person name="Leng L."/>
            <person name="Zhang D."/>
            <person name="Chen S."/>
            <person name="Shi Y."/>
            <person name="Ning Z."/>
            <person name="Chen S."/>
        </authorList>
    </citation>
    <scope>NUCLEOTIDE SEQUENCE [LARGE SCALE GENOMIC DNA]</scope>
    <source>
        <strain evidence="8">cv. PC099</strain>
    </source>
</reference>
<dbReference type="EMBL" id="SDAM02000033">
    <property type="protein sequence ID" value="KAH6835657.1"/>
    <property type="molecule type" value="Genomic_DNA"/>
</dbReference>
<keyword evidence="3 6" id="KW-0812">Transmembrane</keyword>
<keyword evidence="5 6" id="KW-0472">Membrane</keyword>
<feature type="transmembrane region" description="Helical" evidence="6">
    <location>
        <begin position="121"/>
        <end position="142"/>
    </location>
</feature>
<evidence type="ECO:0000256" key="3">
    <source>
        <dbReference type="ARBA" id="ARBA00022692"/>
    </source>
</evidence>
<accession>A0AAD4JKW4</accession>
<evidence type="ECO:0000256" key="6">
    <source>
        <dbReference type="SAM" id="Phobius"/>
    </source>
</evidence>
<keyword evidence="8" id="KW-1185">Reference proteome</keyword>
<evidence type="ECO:0000256" key="1">
    <source>
        <dbReference type="ARBA" id="ARBA00004141"/>
    </source>
</evidence>
<feature type="transmembrane region" description="Helical" evidence="6">
    <location>
        <begin position="154"/>
        <end position="173"/>
    </location>
</feature>
<feature type="transmembrane region" description="Helical" evidence="6">
    <location>
        <begin position="239"/>
        <end position="259"/>
    </location>
</feature>
<evidence type="ECO:0000313" key="7">
    <source>
        <dbReference type="EMBL" id="KAH6835657.1"/>
    </source>
</evidence>
<sequence>MGNLRGHVVYGTGFSLIGLWHLINHSKRHTLNPNSYTSLAWFPTSRIKLLELYFIMAASTAAIFMGLFFGLRHHQLLDADGSIPSTHLHNLEHSVIALAIFAYAFCAILMETLSPPAKSELINAMGTVAFAVELLVFHLHSADRMGVEGQYHRLLQAVISSTFAATMLMSIGYNKSFLIAYVRSMSLLFQGVWLVNIGFMLWTPSLISKGCFMHWEKGYFVVRCQGEKTLERAKSLVNIQFGLFFVGVNVLAVVIYLVIFKIYSKNDAKDCGEDQDRKDCVRFH</sequence>
<dbReference type="GO" id="GO:0016020">
    <property type="term" value="C:membrane"/>
    <property type="evidence" value="ECO:0007669"/>
    <property type="project" value="UniProtKB-SubCell"/>
</dbReference>
<proteinExistence type="inferred from homology"/>
<dbReference type="PANTHER" id="PTHR46285">
    <property type="entry name" value="PROTEINASE INHIBITOR I4, SERPIN (DUF716)-RELATED"/>
    <property type="match status" value="1"/>
</dbReference>
<evidence type="ECO:0000256" key="2">
    <source>
        <dbReference type="ARBA" id="ARBA00006948"/>
    </source>
</evidence>
<feature type="transmembrane region" description="Helical" evidence="6">
    <location>
        <begin position="91"/>
        <end position="109"/>
    </location>
</feature>
<dbReference type="AlphaFoldDB" id="A0AAD4JKW4"/>
<comment type="similarity">
    <text evidence="2">Belongs to the TMEM45 family.</text>
</comment>
<dbReference type="InterPro" id="IPR006904">
    <property type="entry name" value="DUF716"/>
</dbReference>
<comment type="subcellular location">
    <subcellularLocation>
        <location evidence="1">Membrane</location>
        <topology evidence="1">Multi-pass membrane protein</topology>
    </subcellularLocation>
</comment>
<feature type="transmembrane region" description="Helical" evidence="6">
    <location>
        <begin position="52"/>
        <end position="71"/>
    </location>
</feature>
<evidence type="ECO:0000256" key="5">
    <source>
        <dbReference type="ARBA" id="ARBA00023136"/>
    </source>
</evidence>
<gene>
    <name evidence="7" type="ORF">C2S53_010535</name>
</gene>
<dbReference type="Pfam" id="PF04819">
    <property type="entry name" value="DUF716"/>
    <property type="match status" value="1"/>
</dbReference>
<protein>
    <submittedName>
        <fullName evidence="7">Uncharacterized protein</fullName>
    </submittedName>
</protein>
<evidence type="ECO:0000313" key="8">
    <source>
        <dbReference type="Proteomes" id="UP001190926"/>
    </source>
</evidence>